<sequence length="206" mass="23939">MLDKNGFNLWSKEYDKTVKESSKQYPFDGYYDVLNYVYNLVINKKSGNILDMGFGTGVLTNKLYDNGANIYGVDFSESMIDIAYKKMPKGTFIQWDFNHGIPIELENKRFDYIISSYAIHHLDNNKKVEFICKLKELLNKEGKIIIADVEFKKEVDLLKCRNININIWHNDETYMVAEKIEPLLYNKGINLKYTQISSCAGVLELD</sequence>
<dbReference type="GO" id="GO:0032259">
    <property type="term" value="P:methylation"/>
    <property type="evidence" value="ECO:0007669"/>
    <property type="project" value="UniProtKB-KW"/>
</dbReference>
<dbReference type="AlphaFoldDB" id="A0AAE4JU09"/>
<keyword evidence="2 4" id="KW-0808">Transferase</keyword>
<dbReference type="SUPFAM" id="SSF53335">
    <property type="entry name" value="S-adenosyl-L-methionine-dependent methyltransferases"/>
    <property type="match status" value="1"/>
</dbReference>
<evidence type="ECO:0000256" key="2">
    <source>
        <dbReference type="ARBA" id="ARBA00022679"/>
    </source>
</evidence>
<proteinExistence type="predicted"/>
<dbReference type="Pfam" id="PF13649">
    <property type="entry name" value="Methyltransf_25"/>
    <property type="match status" value="1"/>
</dbReference>
<evidence type="ECO:0000259" key="3">
    <source>
        <dbReference type="Pfam" id="PF13649"/>
    </source>
</evidence>
<accession>A0AAE4JU09</accession>
<dbReference type="EC" id="2.1.-.-" evidence="4"/>
<dbReference type="InterPro" id="IPR029063">
    <property type="entry name" value="SAM-dependent_MTases_sf"/>
</dbReference>
<comment type="caution">
    <text evidence="4">The sequence shown here is derived from an EMBL/GenBank/DDBJ whole genome shotgun (WGS) entry which is preliminary data.</text>
</comment>
<protein>
    <submittedName>
        <fullName evidence="4">Class I SAM-dependent methyltransferase</fullName>
        <ecNumber evidence="4">2.1.-.-</ecNumber>
    </submittedName>
</protein>
<dbReference type="PANTHER" id="PTHR43861:SF1">
    <property type="entry name" value="TRANS-ACONITATE 2-METHYLTRANSFERASE"/>
    <property type="match status" value="1"/>
</dbReference>
<dbReference type="PANTHER" id="PTHR43861">
    <property type="entry name" value="TRANS-ACONITATE 2-METHYLTRANSFERASE-RELATED"/>
    <property type="match status" value="1"/>
</dbReference>
<dbReference type="CDD" id="cd02440">
    <property type="entry name" value="AdoMet_MTases"/>
    <property type="match status" value="1"/>
</dbReference>
<gene>
    <name evidence="4" type="ORF">P9J83_02370</name>
</gene>
<reference evidence="4" key="1">
    <citation type="submission" date="2023-04" db="EMBL/GenBank/DDBJ databases">
        <title>Assessment of the microbiological origin of a defect in Grana Padano cheese.</title>
        <authorList>
            <person name="Zago M."/>
            <person name="Rossetti L."/>
            <person name="Bonvini B."/>
            <person name="Carminati D."/>
            <person name="Giraffa G."/>
        </authorList>
    </citation>
    <scope>NUCLEOTIDE SEQUENCE</scope>
    <source>
        <strain evidence="4">4990</strain>
    </source>
</reference>
<keyword evidence="1 4" id="KW-0489">Methyltransferase</keyword>
<dbReference type="InterPro" id="IPR041698">
    <property type="entry name" value="Methyltransf_25"/>
</dbReference>
<dbReference type="RefSeq" id="WP_310942756.1">
    <property type="nucleotide sequence ID" value="NZ_JARUIS010000002.1"/>
</dbReference>
<evidence type="ECO:0000256" key="1">
    <source>
        <dbReference type="ARBA" id="ARBA00022603"/>
    </source>
</evidence>
<feature type="domain" description="Methyltransferase" evidence="3">
    <location>
        <begin position="49"/>
        <end position="142"/>
    </location>
</feature>
<dbReference type="Gene3D" id="3.40.50.150">
    <property type="entry name" value="Vaccinia Virus protein VP39"/>
    <property type="match status" value="1"/>
</dbReference>
<dbReference type="EMBL" id="JARUIS010000002">
    <property type="protein sequence ID" value="MDS1002349.1"/>
    <property type="molecule type" value="Genomic_DNA"/>
</dbReference>
<dbReference type="Proteomes" id="UP001182303">
    <property type="component" value="Unassembled WGS sequence"/>
</dbReference>
<evidence type="ECO:0000313" key="4">
    <source>
        <dbReference type="EMBL" id="MDS1002349.1"/>
    </source>
</evidence>
<organism evidence="4 5">
    <name type="scientific">Clostridium sporogenes</name>
    <dbReference type="NCBI Taxonomy" id="1509"/>
    <lineage>
        <taxon>Bacteria</taxon>
        <taxon>Bacillati</taxon>
        <taxon>Bacillota</taxon>
        <taxon>Clostridia</taxon>
        <taxon>Eubacteriales</taxon>
        <taxon>Clostridiaceae</taxon>
        <taxon>Clostridium</taxon>
    </lineage>
</organism>
<dbReference type="GO" id="GO:0008168">
    <property type="term" value="F:methyltransferase activity"/>
    <property type="evidence" value="ECO:0007669"/>
    <property type="project" value="UniProtKB-KW"/>
</dbReference>
<name>A0AAE4JU09_CLOSG</name>
<evidence type="ECO:0000313" key="5">
    <source>
        <dbReference type="Proteomes" id="UP001182303"/>
    </source>
</evidence>